<keyword evidence="4 6" id="KW-1133">Transmembrane helix</keyword>
<evidence type="ECO:0000256" key="1">
    <source>
        <dbReference type="ARBA" id="ARBA00004370"/>
    </source>
</evidence>
<feature type="transmembrane region" description="Helical" evidence="6">
    <location>
        <begin position="59"/>
        <end position="77"/>
    </location>
</feature>
<evidence type="ECO:0000256" key="6">
    <source>
        <dbReference type="SAM" id="Phobius"/>
    </source>
</evidence>
<protein>
    <submittedName>
        <fullName evidence="7">Uncharacterized protein</fullName>
    </submittedName>
</protein>
<comment type="caution">
    <text evidence="7">The sequence shown here is derived from an EMBL/GenBank/DDBJ whole genome shotgun (WGS) entry which is preliminary data.</text>
</comment>
<evidence type="ECO:0000313" key="8">
    <source>
        <dbReference type="Proteomes" id="UP001165289"/>
    </source>
</evidence>
<evidence type="ECO:0000256" key="2">
    <source>
        <dbReference type="ARBA" id="ARBA00007590"/>
    </source>
</evidence>
<dbReference type="Gene3D" id="1.10.10.1740">
    <property type="entry name" value="Transmembrane protein 14-like"/>
    <property type="match status" value="1"/>
</dbReference>
<comment type="subcellular location">
    <subcellularLocation>
        <location evidence="1">Membrane</location>
    </subcellularLocation>
</comment>
<gene>
    <name evidence="7" type="ORF">LOD99_2081</name>
</gene>
<comment type="similarity">
    <text evidence="2">Belongs to the TMEM14 family.</text>
</comment>
<feature type="transmembrane region" description="Helical" evidence="6">
    <location>
        <begin position="9"/>
        <end position="27"/>
    </location>
</feature>
<reference evidence="7 8" key="1">
    <citation type="journal article" date="2023" name="BMC Biol.">
        <title>The compact genome of the sponge Oopsacas minuta (Hexactinellida) is lacking key metazoan core genes.</title>
        <authorList>
            <person name="Santini S."/>
            <person name="Schenkelaars Q."/>
            <person name="Jourda C."/>
            <person name="Duchesne M."/>
            <person name="Belahbib H."/>
            <person name="Rocher C."/>
            <person name="Selva M."/>
            <person name="Riesgo A."/>
            <person name="Vervoort M."/>
            <person name="Leys S.P."/>
            <person name="Kodjabachian L."/>
            <person name="Le Bivic A."/>
            <person name="Borchiellini C."/>
            <person name="Claverie J.M."/>
            <person name="Renard E."/>
        </authorList>
    </citation>
    <scope>NUCLEOTIDE SEQUENCE [LARGE SCALE GENOMIC DNA]</scope>
    <source>
        <strain evidence="7">SPO-2</strain>
    </source>
</reference>
<proteinExistence type="inferred from homology"/>
<evidence type="ECO:0000313" key="7">
    <source>
        <dbReference type="EMBL" id="KAI6655582.1"/>
    </source>
</evidence>
<dbReference type="Pfam" id="PF03647">
    <property type="entry name" value="Tmemb_14"/>
    <property type="match status" value="1"/>
</dbReference>
<keyword evidence="5 6" id="KW-0472">Membrane</keyword>
<evidence type="ECO:0000256" key="5">
    <source>
        <dbReference type="ARBA" id="ARBA00023136"/>
    </source>
</evidence>
<dbReference type="EMBL" id="JAKMXF010000188">
    <property type="protein sequence ID" value="KAI6655582.1"/>
    <property type="molecule type" value="Genomic_DNA"/>
</dbReference>
<sequence>MSGGYNTDYISYIYGLLVLFGGIFGYIKSHSLPSLLVGVSFGLLILYGGYQTSLNKKDATISIVLAILVALIMGYRFMLTGRFMPGGFITLVSVGQALRLFLT</sequence>
<dbReference type="PANTHER" id="PTHR12668">
    <property type="entry name" value="TRANSMEMBRANE PROTEIN 14, 15"/>
    <property type="match status" value="1"/>
</dbReference>
<dbReference type="InterPro" id="IPR044890">
    <property type="entry name" value="TMEM14_sf"/>
</dbReference>
<accession>A0AAV7K2V6</accession>
<evidence type="ECO:0000256" key="4">
    <source>
        <dbReference type="ARBA" id="ARBA00022989"/>
    </source>
</evidence>
<dbReference type="AlphaFoldDB" id="A0AAV7K2V6"/>
<dbReference type="GO" id="GO:0031966">
    <property type="term" value="C:mitochondrial membrane"/>
    <property type="evidence" value="ECO:0007669"/>
    <property type="project" value="TreeGrafter"/>
</dbReference>
<organism evidence="7 8">
    <name type="scientific">Oopsacas minuta</name>
    <dbReference type="NCBI Taxonomy" id="111878"/>
    <lineage>
        <taxon>Eukaryota</taxon>
        <taxon>Metazoa</taxon>
        <taxon>Porifera</taxon>
        <taxon>Hexactinellida</taxon>
        <taxon>Hexasterophora</taxon>
        <taxon>Lyssacinosida</taxon>
        <taxon>Leucopsacidae</taxon>
        <taxon>Oopsacas</taxon>
    </lineage>
</organism>
<keyword evidence="3 6" id="KW-0812">Transmembrane</keyword>
<keyword evidence="8" id="KW-1185">Reference proteome</keyword>
<name>A0AAV7K2V6_9METZ</name>
<dbReference type="InterPro" id="IPR005349">
    <property type="entry name" value="TMEM14"/>
</dbReference>
<dbReference type="Proteomes" id="UP001165289">
    <property type="component" value="Unassembled WGS sequence"/>
</dbReference>
<dbReference type="GO" id="GO:0070453">
    <property type="term" value="P:regulation of heme biosynthetic process"/>
    <property type="evidence" value="ECO:0007669"/>
    <property type="project" value="TreeGrafter"/>
</dbReference>
<dbReference type="PANTHER" id="PTHR12668:SF43">
    <property type="entry name" value="TRANSMEMBRANE PROTEIN 14 HOMOLOG"/>
    <property type="match status" value="1"/>
</dbReference>
<feature type="transmembrane region" description="Helical" evidence="6">
    <location>
        <begin position="33"/>
        <end position="50"/>
    </location>
</feature>
<evidence type="ECO:0000256" key="3">
    <source>
        <dbReference type="ARBA" id="ARBA00022692"/>
    </source>
</evidence>